<dbReference type="HAMAP" id="MF_00033">
    <property type="entry name" value="MurG"/>
    <property type="match status" value="1"/>
</dbReference>
<feature type="domain" description="Glycosyltransferase family 28 N-terminal" evidence="11">
    <location>
        <begin position="3"/>
        <end position="141"/>
    </location>
</feature>
<dbReference type="CDD" id="cd03785">
    <property type="entry name" value="GT28_MurG"/>
    <property type="match status" value="1"/>
</dbReference>
<comment type="caution">
    <text evidence="10">Lacks conserved residue(s) required for the propagation of feature annotation.</text>
</comment>
<dbReference type="PANTHER" id="PTHR21015">
    <property type="entry name" value="UDP-N-ACETYLGLUCOSAMINE--N-ACETYLMURAMYL-(PENTAPEPTIDE) PYROPHOSPHORYL-UNDECAPRENOL N-ACETYLGLUCOSAMINE TRANSFERASE 1"/>
    <property type="match status" value="1"/>
</dbReference>
<evidence type="ECO:0000256" key="1">
    <source>
        <dbReference type="ARBA" id="ARBA00022475"/>
    </source>
</evidence>
<keyword evidence="9 10" id="KW-0961">Cell wall biogenesis/degradation</keyword>
<evidence type="ECO:0000256" key="9">
    <source>
        <dbReference type="ARBA" id="ARBA00023316"/>
    </source>
</evidence>
<dbReference type="AlphaFoldDB" id="A0A2M7XHK4"/>
<evidence type="ECO:0000256" key="6">
    <source>
        <dbReference type="ARBA" id="ARBA00022984"/>
    </source>
</evidence>
<evidence type="ECO:0000313" key="14">
    <source>
        <dbReference type="Proteomes" id="UP000229749"/>
    </source>
</evidence>
<dbReference type="Pfam" id="PF03033">
    <property type="entry name" value="Glyco_transf_28"/>
    <property type="match status" value="1"/>
</dbReference>
<comment type="pathway">
    <text evidence="10">Cell wall biogenesis; peptidoglycan biosynthesis.</text>
</comment>
<dbReference type="PANTHER" id="PTHR21015:SF22">
    <property type="entry name" value="GLYCOSYLTRANSFERASE"/>
    <property type="match status" value="1"/>
</dbReference>
<evidence type="ECO:0000256" key="8">
    <source>
        <dbReference type="ARBA" id="ARBA00023306"/>
    </source>
</evidence>
<comment type="catalytic activity">
    <reaction evidence="10">
        <text>di-trans,octa-cis-undecaprenyl diphospho-N-acetyl-alpha-D-muramoyl-L-alanyl-D-glutamyl-meso-2,6-diaminopimeloyl-D-alanyl-D-alanine + UDP-N-acetyl-alpha-D-glucosamine = di-trans,octa-cis-undecaprenyl diphospho-[N-acetyl-alpha-D-glucosaminyl-(1-&gt;4)]-N-acetyl-alpha-D-muramoyl-L-alanyl-D-glutamyl-meso-2,6-diaminopimeloyl-D-alanyl-D-alanine + UDP + H(+)</text>
        <dbReference type="Rhea" id="RHEA:31227"/>
        <dbReference type="ChEBI" id="CHEBI:15378"/>
        <dbReference type="ChEBI" id="CHEBI:57705"/>
        <dbReference type="ChEBI" id="CHEBI:58223"/>
        <dbReference type="ChEBI" id="CHEBI:61387"/>
        <dbReference type="ChEBI" id="CHEBI:61388"/>
        <dbReference type="EC" id="2.4.1.227"/>
    </reaction>
</comment>
<evidence type="ECO:0000259" key="12">
    <source>
        <dbReference type="Pfam" id="PF04101"/>
    </source>
</evidence>
<dbReference type="GO" id="GO:0050511">
    <property type="term" value="F:undecaprenyldiphospho-muramoylpentapeptide beta-N-acetylglucosaminyltransferase activity"/>
    <property type="evidence" value="ECO:0007669"/>
    <property type="project" value="UniProtKB-UniRule"/>
</dbReference>
<evidence type="ECO:0000256" key="10">
    <source>
        <dbReference type="HAMAP-Rule" id="MF_00033"/>
    </source>
</evidence>
<dbReference type="Proteomes" id="UP000229749">
    <property type="component" value="Unassembled WGS sequence"/>
</dbReference>
<accession>A0A2M7XHK4</accession>
<comment type="similarity">
    <text evidence="10">Belongs to the glycosyltransferase 28 family. MurG subfamily.</text>
</comment>
<dbReference type="GO" id="GO:0009252">
    <property type="term" value="P:peptidoglycan biosynthetic process"/>
    <property type="evidence" value="ECO:0007669"/>
    <property type="project" value="UniProtKB-UniRule"/>
</dbReference>
<keyword evidence="2 10" id="KW-0132">Cell division</keyword>
<organism evidence="13 14">
    <name type="scientific">Candidatus Uhrbacteria bacterium CG_4_9_14_3_um_filter_36_7</name>
    <dbReference type="NCBI Taxonomy" id="1975033"/>
    <lineage>
        <taxon>Bacteria</taxon>
        <taxon>Candidatus Uhriibacteriota</taxon>
    </lineage>
</organism>
<dbReference type="UniPathway" id="UPA00219"/>
<dbReference type="GO" id="GO:0005886">
    <property type="term" value="C:plasma membrane"/>
    <property type="evidence" value="ECO:0007669"/>
    <property type="project" value="UniProtKB-SubCell"/>
</dbReference>
<keyword evidence="4 10" id="KW-0808">Transferase</keyword>
<evidence type="ECO:0000256" key="7">
    <source>
        <dbReference type="ARBA" id="ARBA00023136"/>
    </source>
</evidence>
<evidence type="ECO:0000256" key="2">
    <source>
        <dbReference type="ARBA" id="ARBA00022618"/>
    </source>
</evidence>
<reference evidence="14" key="1">
    <citation type="submission" date="2017-09" db="EMBL/GenBank/DDBJ databases">
        <title>Depth-based differentiation of microbial function through sediment-hosted aquifers and enrichment of novel symbionts in the deep terrestrial subsurface.</title>
        <authorList>
            <person name="Probst A.J."/>
            <person name="Ladd B."/>
            <person name="Jarett J.K."/>
            <person name="Geller-Mcgrath D.E."/>
            <person name="Sieber C.M.K."/>
            <person name="Emerson J.B."/>
            <person name="Anantharaman K."/>
            <person name="Thomas B.C."/>
            <person name="Malmstrom R."/>
            <person name="Stieglmeier M."/>
            <person name="Klingl A."/>
            <person name="Woyke T."/>
            <person name="Ryan C.M."/>
            <person name="Banfield J.F."/>
        </authorList>
    </citation>
    <scope>NUCLEOTIDE SEQUENCE [LARGE SCALE GENOMIC DNA]</scope>
</reference>
<evidence type="ECO:0000313" key="13">
    <source>
        <dbReference type="EMBL" id="PJA47329.1"/>
    </source>
</evidence>
<evidence type="ECO:0000256" key="5">
    <source>
        <dbReference type="ARBA" id="ARBA00022960"/>
    </source>
</evidence>
<dbReference type="SUPFAM" id="SSF53756">
    <property type="entry name" value="UDP-Glycosyltransferase/glycogen phosphorylase"/>
    <property type="match status" value="1"/>
</dbReference>
<proteinExistence type="inferred from homology"/>
<dbReference type="Gene3D" id="3.40.50.2000">
    <property type="entry name" value="Glycogen Phosphorylase B"/>
    <property type="match status" value="2"/>
</dbReference>
<keyword evidence="8 10" id="KW-0131">Cell cycle</keyword>
<dbReference type="EC" id="2.4.1.227" evidence="10"/>
<dbReference type="InterPro" id="IPR004276">
    <property type="entry name" value="GlycoTrans_28_N"/>
</dbReference>
<keyword evidence="1 10" id="KW-1003">Cell membrane</keyword>
<dbReference type="GO" id="GO:0051301">
    <property type="term" value="P:cell division"/>
    <property type="evidence" value="ECO:0007669"/>
    <property type="project" value="UniProtKB-KW"/>
</dbReference>
<dbReference type="EMBL" id="PFWS01000030">
    <property type="protein sequence ID" value="PJA47329.1"/>
    <property type="molecule type" value="Genomic_DNA"/>
</dbReference>
<dbReference type="GO" id="GO:0005975">
    <property type="term" value="P:carbohydrate metabolic process"/>
    <property type="evidence" value="ECO:0007669"/>
    <property type="project" value="InterPro"/>
</dbReference>
<evidence type="ECO:0000256" key="3">
    <source>
        <dbReference type="ARBA" id="ARBA00022676"/>
    </source>
</evidence>
<sequence>MKILFAGGGTLGPVIPLLAIANTWKQTNPSVEFIWAGTSWGPEKAFIEHAQINFYSFPIVRLRRSFSWEWFILPWRFLHACWMAWKLLQTQQPDLIASVGGFTTVPFMIVGWVLGIPSWIHQQDMVISLTTRLSTPFASSVSVAWPSLLSFFPAKKTILLGNPVREEIQYGNRDQAQEQFHLDSKYPTLLVMGGGSGSLWINKQISQILSKLLEKINIIHITGQGKQMACTAIKGRYVVREFLMDELACAYAIADIILSRCGMGSITECAALHKTAIFIPLVDSPQEKNAMEIKKQQAAIVLSQENTDAQILKQTIFDLIDHPKQCKILADRMHELIKTNTNKAFILHLEELIKNKGKKR</sequence>
<dbReference type="InterPro" id="IPR007235">
    <property type="entry name" value="Glyco_trans_28_C"/>
</dbReference>
<dbReference type="GO" id="GO:0071555">
    <property type="term" value="P:cell wall organization"/>
    <property type="evidence" value="ECO:0007669"/>
    <property type="project" value="UniProtKB-KW"/>
</dbReference>
<keyword evidence="3 10" id="KW-0328">Glycosyltransferase</keyword>
<comment type="subcellular location">
    <subcellularLocation>
        <location evidence="10">Cell membrane</location>
        <topology evidence="10">Peripheral membrane protein</topology>
        <orientation evidence="10">Cytoplasmic side</orientation>
    </subcellularLocation>
</comment>
<dbReference type="InterPro" id="IPR006009">
    <property type="entry name" value="GlcNAc_MurG"/>
</dbReference>
<dbReference type="GO" id="GO:0051991">
    <property type="term" value="F:UDP-N-acetyl-D-glucosamine:N-acetylmuramoyl-L-alanyl-D-glutamyl-meso-2,6-diaminopimelyl-D-alanyl-D-alanine-diphosphoundecaprenol 4-beta-N-acetylglucosaminlytransferase activity"/>
    <property type="evidence" value="ECO:0007669"/>
    <property type="project" value="RHEA"/>
</dbReference>
<comment type="function">
    <text evidence="10">Cell wall formation. Catalyzes the transfer of a GlcNAc subunit on undecaprenyl-pyrophosphoryl-MurNAc-pentapeptide (lipid intermediate I) to form undecaprenyl-pyrophosphoryl-MurNAc-(pentapeptide)GlcNAc (lipid intermediate II).</text>
</comment>
<keyword evidence="7 10" id="KW-0472">Membrane</keyword>
<evidence type="ECO:0000259" key="11">
    <source>
        <dbReference type="Pfam" id="PF03033"/>
    </source>
</evidence>
<protein>
    <recommendedName>
        <fullName evidence="10">UDP-N-acetylglucosamine--N-acetylmuramyl-(pentapeptide) pyrophosphoryl-undecaprenol N-acetylglucosamine transferase</fullName>
        <ecNumber evidence="10">2.4.1.227</ecNumber>
    </recommendedName>
    <alternativeName>
        <fullName evidence="10">Undecaprenyl-PP-MurNAc-pentapeptide-UDPGlcNAc GlcNAc transferase</fullName>
    </alternativeName>
</protein>
<evidence type="ECO:0000256" key="4">
    <source>
        <dbReference type="ARBA" id="ARBA00022679"/>
    </source>
</evidence>
<gene>
    <name evidence="10" type="primary">murG</name>
    <name evidence="13" type="ORF">CO172_01985</name>
</gene>
<dbReference type="GO" id="GO:0008360">
    <property type="term" value="P:regulation of cell shape"/>
    <property type="evidence" value="ECO:0007669"/>
    <property type="project" value="UniProtKB-KW"/>
</dbReference>
<feature type="binding site" evidence="10">
    <location>
        <position position="286"/>
    </location>
    <ligand>
        <name>UDP-N-acetyl-alpha-D-glucosamine</name>
        <dbReference type="ChEBI" id="CHEBI:57705"/>
    </ligand>
</feature>
<keyword evidence="5 10" id="KW-0133">Cell shape</keyword>
<dbReference type="Pfam" id="PF04101">
    <property type="entry name" value="Glyco_tran_28_C"/>
    <property type="match status" value="1"/>
</dbReference>
<name>A0A2M7XHK4_9BACT</name>
<feature type="domain" description="Glycosyl transferase family 28 C-terminal" evidence="12">
    <location>
        <begin position="188"/>
        <end position="335"/>
    </location>
</feature>
<feature type="binding site" evidence="10">
    <location>
        <position position="165"/>
    </location>
    <ligand>
        <name>UDP-N-acetyl-alpha-D-glucosamine</name>
        <dbReference type="ChEBI" id="CHEBI:57705"/>
    </ligand>
</feature>
<keyword evidence="6 10" id="KW-0573">Peptidoglycan synthesis</keyword>
<comment type="caution">
    <text evidence="13">The sequence shown here is derived from an EMBL/GenBank/DDBJ whole genome shotgun (WGS) entry which is preliminary data.</text>
</comment>